<evidence type="ECO:0000313" key="2">
    <source>
        <dbReference type="EMBL" id="GBM20821.1"/>
    </source>
</evidence>
<evidence type="ECO:0000313" key="3">
    <source>
        <dbReference type="Proteomes" id="UP000499080"/>
    </source>
</evidence>
<protein>
    <submittedName>
        <fullName evidence="2">Uncharacterized protein</fullName>
    </submittedName>
</protein>
<keyword evidence="3" id="KW-1185">Reference proteome</keyword>
<gene>
    <name evidence="2" type="ORF">AVEN_108266_1</name>
</gene>
<comment type="caution">
    <text evidence="2">The sequence shown here is derived from an EMBL/GenBank/DDBJ whole genome shotgun (WGS) entry which is preliminary data.</text>
</comment>
<sequence length="80" mass="8999">MKFSKCTGRDSLVRTRSGTSEEDAKDLSGCGIWKNRREALRLDWKAGSFENFPFVPQLPKLFNDISSQTRNSGILECATV</sequence>
<reference evidence="2 3" key="1">
    <citation type="journal article" date="2019" name="Sci. Rep.">
        <title>Orb-weaving spider Araneus ventricosus genome elucidates the spidroin gene catalogue.</title>
        <authorList>
            <person name="Kono N."/>
            <person name="Nakamura H."/>
            <person name="Ohtoshi R."/>
            <person name="Moran D.A.P."/>
            <person name="Shinohara A."/>
            <person name="Yoshida Y."/>
            <person name="Fujiwara M."/>
            <person name="Mori M."/>
            <person name="Tomita M."/>
            <person name="Arakawa K."/>
        </authorList>
    </citation>
    <scope>NUCLEOTIDE SEQUENCE [LARGE SCALE GENOMIC DNA]</scope>
</reference>
<organism evidence="2 3">
    <name type="scientific">Araneus ventricosus</name>
    <name type="common">Orbweaver spider</name>
    <name type="synonym">Epeira ventricosa</name>
    <dbReference type="NCBI Taxonomy" id="182803"/>
    <lineage>
        <taxon>Eukaryota</taxon>
        <taxon>Metazoa</taxon>
        <taxon>Ecdysozoa</taxon>
        <taxon>Arthropoda</taxon>
        <taxon>Chelicerata</taxon>
        <taxon>Arachnida</taxon>
        <taxon>Araneae</taxon>
        <taxon>Araneomorphae</taxon>
        <taxon>Entelegynae</taxon>
        <taxon>Araneoidea</taxon>
        <taxon>Araneidae</taxon>
        <taxon>Araneus</taxon>
    </lineage>
</organism>
<evidence type="ECO:0000256" key="1">
    <source>
        <dbReference type="SAM" id="MobiDB-lite"/>
    </source>
</evidence>
<proteinExistence type="predicted"/>
<dbReference type="OrthoDB" id="1431247at2759"/>
<dbReference type="AlphaFoldDB" id="A0A4Y2DVP1"/>
<feature type="region of interest" description="Disordered" evidence="1">
    <location>
        <begin position="1"/>
        <end position="25"/>
    </location>
</feature>
<name>A0A4Y2DVP1_ARAVE</name>
<dbReference type="Proteomes" id="UP000499080">
    <property type="component" value="Unassembled WGS sequence"/>
</dbReference>
<accession>A0A4Y2DVP1</accession>
<dbReference type="EMBL" id="BGPR01000448">
    <property type="protein sequence ID" value="GBM20821.1"/>
    <property type="molecule type" value="Genomic_DNA"/>
</dbReference>